<dbReference type="PANTHER" id="PTHR12302:SF3">
    <property type="entry name" value="SERINE_THREONINE-PROTEIN KINASE 31"/>
    <property type="match status" value="1"/>
</dbReference>
<dbReference type="InterPro" id="IPR016071">
    <property type="entry name" value="Staphylococal_nuclease_OB-fold"/>
</dbReference>
<keyword evidence="3" id="KW-0378">Hydrolase</keyword>
<evidence type="ECO:0000313" key="6">
    <source>
        <dbReference type="EMBL" id="PHZ86489.1"/>
    </source>
</evidence>
<keyword evidence="1" id="KW-0540">Nuclease</keyword>
<proteinExistence type="predicted"/>
<dbReference type="AlphaFoldDB" id="A0A2G4YVZ5"/>
<dbReference type="OrthoDB" id="7618306at2"/>
<protein>
    <submittedName>
        <fullName evidence="6">Nuclease (SNase)</fullName>
    </submittedName>
</protein>
<dbReference type="SUPFAM" id="SSF50199">
    <property type="entry name" value="Staphylococcal nuclease"/>
    <property type="match status" value="1"/>
</dbReference>
<keyword evidence="7" id="KW-1185">Reference proteome</keyword>
<accession>A0A2G4YVZ5</accession>
<dbReference type="PANTHER" id="PTHR12302">
    <property type="entry name" value="EBNA2 BINDING PROTEIN P100"/>
    <property type="match status" value="1"/>
</dbReference>
<evidence type="ECO:0000256" key="3">
    <source>
        <dbReference type="ARBA" id="ARBA00022801"/>
    </source>
</evidence>
<name>A0A2G4YVZ5_9PROT</name>
<dbReference type="GO" id="GO:0016787">
    <property type="term" value="F:hydrolase activity"/>
    <property type="evidence" value="ECO:0007669"/>
    <property type="project" value="UniProtKB-KW"/>
</dbReference>
<dbReference type="Pfam" id="PF00565">
    <property type="entry name" value="SNase"/>
    <property type="match status" value="1"/>
</dbReference>
<feature type="signal peptide" evidence="4">
    <location>
        <begin position="1"/>
        <end position="32"/>
    </location>
</feature>
<evidence type="ECO:0000256" key="4">
    <source>
        <dbReference type="SAM" id="SignalP"/>
    </source>
</evidence>
<gene>
    <name evidence="6" type="ORF">CRD36_00960</name>
</gene>
<comment type="caution">
    <text evidence="6">The sequence shown here is derived from an EMBL/GenBank/DDBJ whole genome shotgun (WGS) entry which is preliminary data.</text>
</comment>
<dbReference type="InParanoid" id="A0A2G4YVZ5"/>
<feature type="domain" description="TNase-like" evidence="5">
    <location>
        <begin position="42"/>
        <end position="173"/>
    </location>
</feature>
<dbReference type="SMART" id="SM00318">
    <property type="entry name" value="SNc"/>
    <property type="match status" value="1"/>
</dbReference>
<dbReference type="InterPro" id="IPR035437">
    <property type="entry name" value="SNase_OB-fold_sf"/>
</dbReference>
<reference evidence="6 7" key="1">
    <citation type="submission" date="2017-10" db="EMBL/GenBank/DDBJ databases">
        <title>Frigbacter circumglobatus gen. nov. sp. nov., isolated from sediment cultured in situ.</title>
        <authorList>
            <person name="Zhao Z."/>
        </authorList>
    </citation>
    <scope>NUCLEOTIDE SEQUENCE [LARGE SCALE GENOMIC DNA]</scope>
    <source>
        <strain evidence="6 7">ZYL</strain>
    </source>
</reference>
<dbReference type="Gene3D" id="2.40.50.90">
    <property type="match status" value="1"/>
</dbReference>
<organism evidence="6 7">
    <name type="scientific">Paremcibacter congregatus</name>
    <dbReference type="NCBI Taxonomy" id="2043170"/>
    <lineage>
        <taxon>Bacteria</taxon>
        <taxon>Pseudomonadati</taxon>
        <taxon>Pseudomonadota</taxon>
        <taxon>Alphaproteobacteria</taxon>
        <taxon>Emcibacterales</taxon>
        <taxon>Emcibacteraceae</taxon>
        <taxon>Paremcibacter</taxon>
    </lineage>
</organism>
<keyword evidence="4" id="KW-0732">Signal</keyword>
<evidence type="ECO:0000259" key="5">
    <source>
        <dbReference type="PROSITE" id="PS50830"/>
    </source>
</evidence>
<feature type="chain" id="PRO_5013942181" evidence="4">
    <location>
        <begin position="33"/>
        <end position="283"/>
    </location>
</feature>
<dbReference type="GO" id="GO:0004519">
    <property type="term" value="F:endonuclease activity"/>
    <property type="evidence" value="ECO:0007669"/>
    <property type="project" value="UniProtKB-KW"/>
</dbReference>
<dbReference type="Proteomes" id="UP000229730">
    <property type="component" value="Unassembled WGS sequence"/>
</dbReference>
<dbReference type="EMBL" id="PDEM01000007">
    <property type="protein sequence ID" value="PHZ86489.1"/>
    <property type="molecule type" value="Genomic_DNA"/>
</dbReference>
<sequence length="283" mass="32344">MMGTGMLNKINTYKIGICFLLFIMTVSSGAEAAVALQDQLKKATRQKVTAVTDGDTVILEDNSRVRLVGLQAPKLPLGRKNHTPWPLAQESKRALEKLVLGQYVTLYYGGAERDRYGRALAHLFRDNGLWVQGEMLNHGMARVYSFADNRALVTEMLNREQQARRRQDGIWALDFYAPRTPAEGLPQRNRFQLVQAIVRNVAKVRGTYYLNFGDDWKTDFTIMIKSPAARLFHKTGHAPESYKNKKIEIRGWLKTYNGPMIEASHPEQIMIIDERILHDPRKE</sequence>
<evidence type="ECO:0000256" key="2">
    <source>
        <dbReference type="ARBA" id="ARBA00022759"/>
    </source>
</evidence>
<dbReference type="PROSITE" id="PS50830">
    <property type="entry name" value="TNASE_3"/>
    <property type="match status" value="1"/>
</dbReference>
<evidence type="ECO:0000313" key="7">
    <source>
        <dbReference type="Proteomes" id="UP000229730"/>
    </source>
</evidence>
<evidence type="ECO:0000256" key="1">
    <source>
        <dbReference type="ARBA" id="ARBA00022722"/>
    </source>
</evidence>
<keyword evidence="2" id="KW-0255">Endonuclease</keyword>